<dbReference type="GO" id="GO:0048038">
    <property type="term" value="F:quinone binding"/>
    <property type="evidence" value="ECO:0007669"/>
    <property type="project" value="UniProtKB-KW"/>
</dbReference>
<dbReference type="InterPro" id="IPR000440">
    <property type="entry name" value="NADH_UbQ/plastoQ_OxRdtase_su3"/>
</dbReference>
<keyword evidence="6 8" id="KW-0472">Membrane</keyword>
<keyword evidence="5 8" id="KW-1133">Transmembrane helix</keyword>
<dbReference type="Gene3D" id="1.20.58.1610">
    <property type="entry name" value="NADH:ubiquinone/plastoquinone oxidoreductase, chain 3"/>
    <property type="match status" value="1"/>
</dbReference>
<reference evidence="9" key="1">
    <citation type="submission" date="2016-04" db="EMBL/GenBank/DDBJ databases">
        <authorList>
            <person name="Evans L.H."/>
            <person name="Alamgir A."/>
            <person name="Owens N."/>
            <person name="Weber N.D."/>
            <person name="Virtaneva K."/>
            <person name="Barbian K."/>
            <person name="Babar A."/>
            <person name="Rosenke K."/>
        </authorList>
    </citation>
    <scope>NUCLEOTIDE SEQUENCE</scope>
    <source>
        <strain evidence="9">92-2</strain>
    </source>
</reference>
<name>A0A212KKW8_9BACT</name>
<keyword evidence="3" id="KW-0813">Transport</keyword>
<evidence type="ECO:0000256" key="4">
    <source>
        <dbReference type="ARBA" id="ARBA00022692"/>
    </source>
</evidence>
<evidence type="ECO:0000256" key="6">
    <source>
        <dbReference type="ARBA" id="ARBA00023136"/>
    </source>
</evidence>
<comment type="subcellular location">
    <subcellularLocation>
        <location evidence="7">Cell membrane</location>
        <topology evidence="7">Multi-pass membrane protein</topology>
    </subcellularLocation>
    <subcellularLocation>
        <location evidence="1">Membrane</location>
    </subcellularLocation>
</comment>
<keyword evidence="7" id="KW-0874">Quinone</keyword>
<evidence type="ECO:0000256" key="7">
    <source>
        <dbReference type="RuleBase" id="RU003639"/>
    </source>
</evidence>
<comment type="similarity">
    <text evidence="2 7">Belongs to the complex I subunit 3 family.</text>
</comment>
<evidence type="ECO:0000256" key="3">
    <source>
        <dbReference type="ARBA" id="ARBA00022448"/>
    </source>
</evidence>
<feature type="transmembrane region" description="Helical" evidence="8">
    <location>
        <begin position="67"/>
        <end position="88"/>
    </location>
</feature>
<evidence type="ECO:0000313" key="9">
    <source>
        <dbReference type="EMBL" id="SBW12288.1"/>
    </source>
</evidence>
<dbReference type="EC" id="7.1.1.-" evidence="7"/>
<dbReference type="GO" id="GO:0016491">
    <property type="term" value="F:oxidoreductase activity"/>
    <property type="evidence" value="ECO:0007669"/>
    <property type="project" value="UniProtKB-KW"/>
</dbReference>
<dbReference type="RefSeq" id="WP_192111829.1">
    <property type="nucleotide sequence ID" value="NZ_CABUEN010000002.1"/>
</dbReference>
<keyword evidence="9" id="KW-0560">Oxidoreductase</keyword>
<sequence length="136" mass="15423">MSSSELVDIVYIMAFCLGGMSFALGPFVIVFFLAPRLTRNTVGKTRQIVECGIDPIGDAWIKFGAVYYMYSLLFLAFAVDILFLFPVAVIYNKASPISDFLTFAEVFLFVGILSLVILYAWKKGVFQWQRKIYSDR</sequence>
<dbReference type="EMBL" id="FLUP01000002">
    <property type="protein sequence ID" value="SBW12288.1"/>
    <property type="molecule type" value="Genomic_DNA"/>
</dbReference>
<dbReference type="GO" id="GO:0005886">
    <property type="term" value="C:plasma membrane"/>
    <property type="evidence" value="ECO:0007669"/>
    <property type="project" value="UniProtKB-SubCell"/>
</dbReference>
<evidence type="ECO:0000256" key="5">
    <source>
        <dbReference type="ARBA" id="ARBA00022989"/>
    </source>
</evidence>
<evidence type="ECO:0000256" key="8">
    <source>
        <dbReference type="SAM" id="Phobius"/>
    </source>
</evidence>
<dbReference type="GO" id="GO:0008137">
    <property type="term" value="F:NADH dehydrogenase (ubiquinone) activity"/>
    <property type="evidence" value="ECO:0007669"/>
    <property type="project" value="InterPro"/>
</dbReference>
<protein>
    <recommendedName>
        <fullName evidence="7">NADH-quinone oxidoreductase subunit</fullName>
        <ecNumber evidence="7">7.1.1.-</ecNumber>
    </recommendedName>
</protein>
<comment type="catalytic activity">
    <reaction evidence="7">
        <text>a quinone + NADH + 5 H(+)(in) = a quinol + NAD(+) + 4 H(+)(out)</text>
        <dbReference type="Rhea" id="RHEA:57888"/>
        <dbReference type="ChEBI" id="CHEBI:15378"/>
        <dbReference type="ChEBI" id="CHEBI:24646"/>
        <dbReference type="ChEBI" id="CHEBI:57540"/>
        <dbReference type="ChEBI" id="CHEBI:57945"/>
        <dbReference type="ChEBI" id="CHEBI:132124"/>
    </reaction>
</comment>
<proteinExistence type="inferred from homology"/>
<feature type="transmembrane region" description="Helical" evidence="8">
    <location>
        <begin position="12"/>
        <end position="34"/>
    </location>
</feature>
<accession>A0A212KKW8</accession>
<feature type="transmembrane region" description="Helical" evidence="8">
    <location>
        <begin position="100"/>
        <end position="121"/>
    </location>
</feature>
<keyword evidence="4 7" id="KW-0812">Transmembrane</keyword>
<comment type="function">
    <text evidence="7">NDH-1 shuttles electrons from NADH, via FMN and iron-sulfur (Fe-S) centers, to quinones in the respiratory chain.</text>
</comment>
<keyword evidence="7" id="KW-0520">NAD</keyword>
<evidence type="ECO:0000256" key="1">
    <source>
        <dbReference type="ARBA" id="ARBA00004370"/>
    </source>
</evidence>
<dbReference type="PANTHER" id="PTHR11058">
    <property type="entry name" value="NADH-UBIQUINONE OXIDOREDUCTASE CHAIN 3"/>
    <property type="match status" value="1"/>
</dbReference>
<dbReference type="GO" id="GO:0030964">
    <property type="term" value="C:NADH dehydrogenase complex"/>
    <property type="evidence" value="ECO:0007669"/>
    <property type="project" value="TreeGrafter"/>
</dbReference>
<evidence type="ECO:0000256" key="2">
    <source>
        <dbReference type="ARBA" id="ARBA00008472"/>
    </source>
</evidence>
<dbReference type="AlphaFoldDB" id="A0A212KKW8"/>
<dbReference type="PANTHER" id="PTHR11058:SF9">
    <property type="entry name" value="NADH-UBIQUINONE OXIDOREDUCTASE CHAIN 3"/>
    <property type="match status" value="1"/>
</dbReference>
<dbReference type="InterPro" id="IPR038430">
    <property type="entry name" value="NDAH_ubi_oxred_su3_sf"/>
</dbReference>
<organism evidence="9">
    <name type="scientific">uncultured Desulfovibrio sp</name>
    <dbReference type="NCBI Taxonomy" id="167968"/>
    <lineage>
        <taxon>Bacteria</taxon>
        <taxon>Pseudomonadati</taxon>
        <taxon>Thermodesulfobacteriota</taxon>
        <taxon>Desulfovibrionia</taxon>
        <taxon>Desulfovibrionales</taxon>
        <taxon>Desulfovibrionaceae</taxon>
        <taxon>Desulfovibrio</taxon>
        <taxon>environmental samples</taxon>
    </lineage>
</organism>
<gene>
    <name evidence="9" type="ORF">KM92DES2_20420</name>
</gene>
<dbReference type="Pfam" id="PF00507">
    <property type="entry name" value="Oxidored_q4"/>
    <property type="match status" value="1"/>
</dbReference>